<gene>
    <name evidence="1" type="ORF">LDX50_01715</name>
</gene>
<name>A0A9X1HK55_9BACT</name>
<dbReference type="EMBL" id="JAIXNE010000001">
    <property type="protein sequence ID" value="MCA6073560.1"/>
    <property type="molecule type" value="Genomic_DNA"/>
</dbReference>
<evidence type="ECO:0000313" key="1">
    <source>
        <dbReference type="EMBL" id="MCA6073560.1"/>
    </source>
</evidence>
<sequence>MKLISEIVINKPASQIWDFINNPAYFALWQKGYESTVQISGSPGVEGSTAQHVYIENGKKFTFTEEVLKTEPPESISVVLDHPVMSYAITTTLTPHQDITNVKMSNQVTLKAFSFKVLAPFLKKTFLKRQDEDLSRLKTVLESRKPDSDDDPV</sequence>
<dbReference type="CDD" id="cd07812">
    <property type="entry name" value="SRPBCC"/>
    <property type="match status" value="1"/>
</dbReference>
<dbReference type="InterPro" id="IPR019587">
    <property type="entry name" value="Polyketide_cyclase/dehydratase"/>
</dbReference>
<dbReference type="AlphaFoldDB" id="A0A9X1HK55"/>
<dbReference type="RefSeq" id="WP_225696675.1">
    <property type="nucleotide sequence ID" value="NZ_JAIXNE010000001.1"/>
</dbReference>
<dbReference type="SUPFAM" id="SSF55961">
    <property type="entry name" value="Bet v1-like"/>
    <property type="match status" value="1"/>
</dbReference>
<evidence type="ECO:0000313" key="2">
    <source>
        <dbReference type="Proteomes" id="UP001139409"/>
    </source>
</evidence>
<accession>A0A9X1HK55</accession>
<proteinExistence type="predicted"/>
<comment type="caution">
    <text evidence="1">The sequence shown here is derived from an EMBL/GenBank/DDBJ whole genome shotgun (WGS) entry which is preliminary data.</text>
</comment>
<dbReference type="Pfam" id="PF10604">
    <property type="entry name" value="Polyketide_cyc2"/>
    <property type="match status" value="1"/>
</dbReference>
<reference evidence="1" key="1">
    <citation type="submission" date="2021-09" db="EMBL/GenBank/DDBJ databases">
        <title>Fulvivirga sp. isolated from coastal sediment.</title>
        <authorList>
            <person name="Yu H."/>
        </authorList>
    </citation>
    <scope>NUCLEOTIDE SEQUENCE</scope>
    <source>
        <strain evidence="1">1062</strain>
    </source>
</reference>
<protein>
    <submittedName>
        <fullName evidence="1">SRPBCC family protein</fullName>
    </submittedName>
</protein>
<keyword evidence="2" id="KW-1185">Reference proteome</keyword>
<dbReference type="InterPro" id="IPR023393">
    <property type="entry name" value="START-like_dom_sf"/>
</dbReference>
<dbReference type="Gene3D" id="3.30.530.20">
    <property type="match status" value="1"/>
</dbReference>
<dbReference type="Proteomes" id="UP001139409">
    <property type="component" value="Unassembled WGS sequence"/>
</dbReference>
<organism evidence="1 2">
    <name type="scientific">Fulvivirga sedimenti</name>
    <dbReference type="NCBI Taxonomy" id="2879465"/>
    <lineage>
        <taxon>Bacteria</taxon>
        <taxon>Pseudomonadati</taxon>
        <taxon>Bacteroidota</taxon>
        <taxon>Cytophagia</taxon>
        <taxon>Cytophagales</taxon>
        <taxon>Fulvivirgaceae</taxon>
        <taxon>Fulvivirga</taxon>
    </lineage>
</organism>